<dbReference type="AlphaFoldDB" id="A0A4Y2CSY1"/>
<sequence>MNSDLLATILATWRQSWQLCQLNETSRKFMNCGNIQNLREFIMGRHFLLEKVGNSLNNKLINRVPQEDPYNFNPFFKEKNKSITEMFAAMEEQLKRFFLPCMP</sequence>
<dbReference type="EMBL" id="BGPR01000244">
    <property type="protein sequence ID" value="GBM07561.1"/>
    <property type="molecule type" value="Genomic_DNA"/>
</dbReference>
<dbReference type="Proteomes" id="UP000499080">
    <property type="component" value="Unassembled WGS sequence"/>
</dbReference>
<comment type="caution">
    <text evidence="1">The sequence shown here is derived from an EMBL/GenBank/DDBJ whole genome shotgun (WGS) entry which is preliminary data.</text>
</comment>
<organism evidence="1 2">
    <name type="scientific">Araneus ventricosus</name>
    <name type="common">Orbweaver spider</name>
    <name type="synonym">Epeira ventricosa</name>
    <dbReference type="NCBI Taxonomy" id="182803"/>
    <lineage>
        <taxon>Eukaryota</taxon>
        <taxon>Metazoa</taxon>
        <taxon>Ecdysozoa</taxon>
        <taxon>Arthropoda</taxon>
        <taxon>Chelicerata</taxon>
        <taxon>Arachnida</taxon>
        <taxon>Araneae</taxon>
        <taxon>Araneomorphae</taxon>
        <taxon>Entelegynae</taxon>
        <taxon>Araneoidea</taxon>
        <taxon>Araneidae</taxon>
        <taxon>Araneus</taxon>
    </lineage>
</organism>
<keyword evidence="2" id="KW-1185">Reference proteome</keyword>
<reference evidence="1 2" key="1">
    <citation type="journal article" date="2019" name="Sci. Rep.">
        <title>Orb-weaving spider Araneus ventricosus genome elucidates the spidroin gene catalogue.</title>
        <authorList>
            <person name="Kono N."/>
            <person name="Nakamura H."/>
            <person name="Ohtoshi R."/>
            <person name="Moran D.A.P."/>
            <person name="Shinohara A."/>
            <person name="Yoshida Y."/>
            <person name="Fujiwara M."/>
            <person name="Mori M."/>
            <person name="Tomita M."/>
            <person name="Arakawa K."/>
        </authorList>
    </citation>
    <scope>NUCLEOTIDE SEQUENCE [LARGE SCALE GENOMIC DNA]</scope>
</reference>
<gene>
    <name evidence="1" type="ORF">AVEN_230003_1</name>
</gene>
<evidence type="ECO:0000313" key="2">
    <source>
        <dbReference type="Proteomes" id="UP000499080"/>
    </source>
</evidence>
<accession>A0A4Y2CSY1</accession>
<proteinExistence type="predicted"/>
<evidence type="ECO:0000313" key="1">
    <source>
        <dbReference type="EMBL" id="GBM07561.1"/>
    </source>
</evidence>
<name>A0A4Y2CSY1_ARAVE</name>
<protein>
    <submittedName>
        <fullName evidence="1">Uncharacterized protein</fullName>
    </submittedName>
</protein>